<dbReference type="PROSITE" id="PS51007">
    <property type="entry name" value="CYTC"/>
    <property type="match status" value="2"/>
</dbReference>
<keyword evidence="7" id="KW-1185">Reference proteome</keyword>
<dbReference type="InterPro" id="IPR051459">
    <property type="entry name" value="Cytochrome_c-type_DH"/>
</dbReference>
<evidence type="ECO:0000256" key="3">
    <source>
        <dbReference type="ARBA" id="ARBA00023004"/>
    </source>
</evidence>
<dbReference type="EMBL" id="CP107006">
    <property type="protein sequence ID" value="UYQ95943.1"/>
    <property type="molecule type" value="Genomic_DNA"/>
</dbReference>
<evidence type="ECO:0000259" key="5">
    <source>
        <dbReference type="PROSITE" id="PS51007"/>
    </source>
</evidence>
<reference evidence="6" key="1">
    <citation type="submission" date="2022-10" db="EMBL/GenBank/DDBJ databases">
        <title>Chitinophaga sp. nov., isolated from soil.</title>
        <authorList>
            <person name="Jeon C.O."/>
        </authorList>
    </citation>
    <scope>NUCLEOTIDE SEQUENCE</scope>
    <source>
        <strain evidence="6">R8</strain>
    </source>
</reference>
<gene>
    <name evidence="6" type="ORF">MKQ68_12615</name>
</gene>
<keyword evidence="1 4" id="KW-0349">Heme</keyword>
<keyword evidence="3 4" id="KW-0408">Iron</keyword>
<dbReference type="InterPro" id="IPR009056">
    <property type="entry name" value="Cyt_c-like_dom"/>
</dbReference>
<dbReference type="Proteomes" id="UP001162741">
    <property type="component" value="Chromosome"/>
</dbReference>
<organism evidence="6 7">
    <name type="scientific">Chitinophaga horti</name>
    <dbReference type="NCBI Taxonomy" id="2920382"/>
    <lineage>
        <taxon>Bacteria</taxon>
        <taxon>Pseudomonadati</taxon>
        <taxon>Bacteroidota</taxon>
        <taxon>Chitinophagia</taxon>
        <taxon>Chitinophagales</taxon>
        <taxon>Chitinophagaceae</taxon>
        <taxon>Chitinophaga</taxon>
    </lineage>
</organism>
<proteinExistence type="predicted"/>
<dbReference type="SUPFAM" id="SSF46626">
    <property type="entry name" value="Cytochrome c"/>
    <property type="match status" value="2"/>
</dbReference>
<evidence type="ECO:0000313" key="7">
    <source>
        <dbReference type="Proteomes" id="UP001162741"/>
    </source>
</evidence>
<protein>
    <submittedName>
        <fullName evidence="6">C-type cytochrome</fullName>
    </submittedName>
</protein>
<dbReference type="Gene3D" id="1.10.760.10">
    <property type="entry name" value="Cytochrome c-like domain"/>
    <property type="match status" value="2"/>
</dbReference>
<sequence>MKKVFKVTGIILLVIVLGAIGAGTYVKTALPNVGPAPDINIERTPERIERGRYLAHHVAVCMDCHSTRDWRLFAAPMKEGNMGGGGEAFNQDMGFPGAFYAPNITPFKLDKWTDGEILRAVTTGVNKDGKALFPVMGYHRFGQMDQEDVYSIIAYLRTIPPVSNEVPPSKADFPVNILINTMPAKNNFTTRPDPADKVAYGKYLINATGCVDCHSQTDKGKVVPGTEFGGGMEFKQPAGVLRSPNITFDKATGIGSWSEEAFVQRFKAYADSGFTPVQVKQGELNTPMPWTMYGGMTTADLEAIYAYLATVKPINHQVVRYALNEAAK</sequence>
<dbReference type="PANTHER" id="PTHR35008:SF8">
    <property type="entry name" value="ALCOHOL DEHYDROGENASE CYTOCHROME C SUBUNIT"/>
    <property type="match status" value="1"/>
</dbReference>
<dbReference type="InterPro" id="IPR036909">
    <property type="entry name" value="Cyt_c-like_dom_sf"/>
</dbReference>
<name>A0ABY6J8C2_9BACT</name>
<evidence type="ECO:0000256" key="1">
    <source>
        <dbReference type="ARBA" id="ARBA00022617"/>
    </source>
</evidence>
<dbReference type="PANTHER" id="PTHR35008">
    <property type="entry name" value="BLL4482 PROTEIN-RELATED"/>
    <property type="match status" value="1"/>
</dbReference>
<accession>A0ABY6J8C2</accession>
<evidence type="ECO:0000313" key="6">
    <source>
        <dbReference type="EMBL" id="UYQ95943.1"/>
    </source>
</evidence>
<evidence type="ECO:0000256" key="2">
    <source>
        <dbReference type="ARBA" id="ARBA00022723"/>
    </source>
</evidence>
<feature type="domain" description="Cytochrome c" evidence="5">
    <location>
        <begin position="46"/>
        <end position="160"/>
    </location>
</feature>
<dbReference type="RefSeq" id="WP_264283613.1">
    <property type="nucleotide sequence ID" value="NZ_CP107006.1"/>
</dbReference>
<feature type="domain" description="Cytochrome c" evidence="5">
    <location>
        <begin position="196"/>
        <end position="312"/>
    </location>
</feature>
<keyword evidence="2 4" id="KW-0479">Metal-binding</keyword>
<dbReference type="Pfam" id="PF00034">
    <property type="entry name" value="Cytochrom_C"/>
    <property type="match status" value="1"/>
</dbReference>
<evidence type="ECO:0000256" key="4">
    <source>
        <dbReference type="PROSITE-ProRule" id="PRU00433"/>
    </source>
</evidence>